<organism evidence="11 12">
    <name type="scientific">Gracilariopsis chorda</name>
    <dbReference type="NCBI Taxonomy" id="448386"/>
    <lineage>
        <taxon>Eukaryota</taxon>
        <taxon>Rhodophyta</taxon>
        <taxon>Florideophyceae</taxon>
        <taxon>Rhodymeniophycidae</taxon>
        <taxon>Gracilariales</taxon>
        <taxon>Gracilariaceae</taxon>
        <taxon>Gracilariopsis</taxon>
    </lineage>
</organism>
<accession>A0A2V3IU25</accession>
<keyword evidence="5" id="KW-0378">Hydrolase</keyword>
<keyword evidence="6 10" id="KW-0460">Magnesium</keyword>
<dbReference type="Gene3D" id="3.40.190.80">
    <property type="match status" value="1"/>
</dbReference>
<dbReference type="Gene3D" id="3.30.540.10">
    <property type="entry name" value="Fructose-1,6-Bisphosphatase, subunit A, domain 1"/>
    <property type="match status" value="1"/>
</dbReference>
<dbReference type="GO" id="GO:0008441">
    <property type="term" value="F:3'(2'),5'-bisphosphate nucleotidase activity"/>
    <property type="evidence" value="ECO:0007669"/>
    <property type="project" value="UniProtKB-EC"/>
</dbReference>
<dbReference type="InterPro" id="IPR006239">
    <property type="entry name" value="DPNP"/>
</dbReference>
<sequence length="346" mass="37333">MINLANILFEHERSVALSAVAQGSRLARNLQNQLQINATRTKTDDSPVTVADFAVQAVIVDRLLAAFPDDKFIAEESASALEQDQQLLESVVNATGLSEQRVLTAIGACSHSGGDGARTWILDPIDGTRGFIAMRQYCIALGFIEKGVVRVGVLGCPNLPFRNMQPNDQRDLGCLFHAVQGGGSWVTRETDVKPGDSSPRSVIDQRAHVRCHVSEITDPSSSVFCESVETRHSSHELSARVASILGVNAPPLRMDSQAKYGCMARGDVGIFLRFPKKGYVENVWDSAPAAIIVEEAGGRVTDGKGRPLDFSLGRTMANEDGIVATNGIVHDVVIQAVQKVMSEVRL</sequence>
<comment type="cofactor">
    <cofactor evidence="1 10">
        <name>Mg(2+)</name>
        <dbReference type="ChEBI" id="CHEBI:18420"/>
    </cofactor>
</comment>
<evidence type="ECO:0000256" key="3">
    <source>
        <dbReference type="ARBA" id="ARBA00012633"/>
    </source>
</evidence>
<dbReference type="InterPro" id="IPR051090">
    <property type="entry name" value="Inositol_monoP_superfamily"/>
</dbReference>
<comment type="caution">
    <text evidence="11">The sequence shown here is derived from an EMBL/GenBank/DDBJ whole genome shotgun (WGS) entry which is preliminary data.</text>
</comment>
<dbReference type="PANTHER" id="PTHR43200">
    <property type="entry name" value="PHOSPHATASE"/>
    <property type="match status" value="1"/>
</dbReference>
<dbReference type="Proteomes" id="UP000247409">
    <property type="component" value="Unassembled WGS sequence"/>
</dbReference>
<evidence type="ECO:0000256" key="5">
    <source>
        <dbReference type="ARBA" id="ARBA00022801"/>
    </source>
</evidence>
<dbReference type="Pfam" id="PF00459">
    <property type="entry name" value="Inositol_P"/>
    <property type="match status" value="1"/>
</dbReference>
<dbReference type="EMBL" id="NBIV01000085">
    <property type="protein sequence ID" value="PXF44620.1"/>
    <property type="molecule type" value="Genomic_DNA"/>
</dbReference>
<dbReference type="GO" id="GO:0046872">
    <property type="term" value="F:metal ion binding"/>
    <property type="evidence" value="ECO:0007669"/>
    <property type="project" value="UniProtKB-KW"/>
</dbReference>
<evidence type="ECO:0000256" key="2">
    <source>
        <dbReference type="ARBA" id="ARBA00009759"/>
    </source>
</evidence>
<feature type="binding site" evidence="10">
    <location>
        <position position="126"/>
    </location>
    <ligand>
        <name>Mg(2+)</name>
        <dbReference type="ChEBI" id="CHEBI:18420"/>
        <label>1</label>
        <note>catalytic</note>
    </ligand>
</feature>
<comment type="similarity">
    <text evidence="2">Belongs to the inositol monophosphatase superfamily.</text>
</comment>
<dbReference type="NCBIfam" id="TIGR01330">
    <property type="entry name" value="bisphos_HAL2"/>
    <property type="match status" value="1"/>
</dbReference>
<name>A0A2V3IU25_9FLOR</name>
<comment type="catalytic activity">
    <reaction evidence="7">
        <text>adenosine 2',5'-bisphosphate + H2O = AMP + phosphate</text>
        <dbReference type="Rhea" id="RHEA:77643"/>
        <dbReference type="ChEBI" id="CHEBI:15377"/>
        <dbReference type="ChEBI" id="CHEBI:43474"/>
        <dbReference type="ChEBI" id="CHEBI:194156"/>
        <dbReference type="ChEBI" id="CHEBI:456215"/>
        <dbReference type="EC" id="3.1.3.7"/>
    </reaction>
    <physiologicalReaction direction="left-to-right" evidence="7">
        <dbReference type="Rhea" id="RHEA:77644"/>
    </physiologicalReaction>
</comment>
<dbReference type="OrthoDB" id="411145at2759"/>
<dbReference type="STRING" id="448386.A0A2V3IU25"/>
<dbReference type="FunFam" id="3.40.190.80:FF:000003">
    <property type="entry name" value="PAP-specific phosphatase HAL2-like"/>
    <property type="match status" value="1"/>
</dbReference>
<dbReference type="InterPro" id="IPR000760">
    <property type="entry name" value="Inositol_monophosphatase-like"/>
</dbReference>
<evidence type="ECO:0000256" key="10">
    <source>
        <dbReference type="PIRSR" id="PIRSR600760-2"/>
    </source>
</evidence>
<evidence type="ECO:0000256" key="6">
    <source>
        <dbReference type="ARBA" id="ARBA00022842"/>
    </source>
</evidence>
<proteinExistence type="inferred from homology"/>
<evidence type="ECO:0000313" key="12">
    <source>
        <dbReference type="Proteomes" id="UP000247409"/>
    </source>
</evidence>
<evidence type="ECO:0000313" key="11">
    <source>
        <dbReference type="EMBL" id="PXF44620.1"/>
    </source>
</evidence>
<evidence type="ECO:0000256" key="7">
    <source>
        <dbReference type="ARBA" id="ARBA00044466"/>
    </source>
</evidence>
<protein>
    <recommendedName>
        <fullName evidence="3">3'(2'),5'-bisphosphate nucleotidase</fullName>
        <ecNumber evidence="3">3.1.3.7</ecNumber>
    </recommendedName>
</protein>
<evidence type="ECO:0000256" key="8">
    <source>
        <dbReference type="ARBA" id="ARBA00044479"/>
    </source>
</evidence>
<evidence type="ECO:0000256" key="4">
    <source>
        <dbReference type="ARBA" id="ARBA00022723"/>
    </source>
</evidence>
<feature type="binding site" evidence="10">
    <location>
        <position position="125"/>
    </location>
    <ligand>
        <name>Mg(2+)</name>
        <dbReference type="ChEBI" id="CHEBI:18420"/>
        <label>1</label>
        <note>catalytic</note>
    </ligand>
</feature>
<dbReference type="EC" id="3.1.3.7" evidence="3"/>
<dbReference type="PANTHER" id="PTHR43200:SF6">
    <property type="entry name" value="3'(2'),5'-BISPHOSPHATE NUCLEOTIDASE"/>
    <property type="match status" value="1"/>
</dbReference>
<keyword evidence="4 10" id="KW-0479">Metal-binding</keyword>
<dbReference type="AlphaFoldDB" id="A0A2V3IU25"/>
<feature type="binding site" evidence="10">
    <location>
        <position position="123"/>
    </location>
    <ligand>
        <name>Mg(2+)</name>
        <dbReference type="ChEBI" id="CHEBI:18420"/>
        <label>1</label>
        <note>catalytic</note>
    </ligand>
</feature>
<dbReference type="CDD" id="cd01517">
    <property type="entry name" value="PAP_phosphatase"/>
    <property type="match status" value="1"/>
</dbReference>
<reference evidence="11 12" key="1">
    <citation type="journal article" date="2018" name="Mol. Biol. Evol.">
        <title>Analysis of the draft genome of the red seaweed Gracilariopsis chorda provides insights into genome size evolution in Rhodophyta.</title>
        <authorList>
            <person name="Lee J."/>
            <person name="Yang E.C."/>
            <person name="Graf L."/>
            <person name="Yang J.H."/>
            <person name="Qiu H."/>
            <person name="Zel Zion U."/>
            <person name="Chan C.X."/>
            <person name="Stephens T.G."/>
            <person name="Weber A.P.M."/>
            <person name="Boo G.H."/>
            <person name="Boo S.M."/>
            <person name="Kim K.M."/>
            <person name="Shin Y."/>
            <person name="Jung M."/>
            <person name="Lee S.J."/>
            <person name="Yim H.S."/>
            <person name="Lee J.H."/>
            <person name="Bhattacharya D."/>
            <person name="Yoon H.S."/>
        </authorList>
    </citation>
    <scope>NUCLEOTIDE SEQUENCE [LARGE SCALE GENOMIC DNA]</scope>
    <source>
        <strain evidence="11 12">SKKU-2015</strain>
        <tissue evidence="11">Whole body</tissue>
    </source>
</reference>
<keyword evidence="12" id="KW-1185">Reference proteome</keyword>
<dbReference type="SUPFAM" id="SSF56655">
    <property type="entry name" value="Carbohydrate phosphatase"/>
    <property type="match status" value="1"/>
</dbReference>
<feature type="binding site" evidence="10">
    <location>
        <position position="75"/>
    </location>
    <ligand>
        <name>Mg(2+)</name>
        <dbReference type="ChEBI" id="CHEBI:18420"/>
        <label>1</label>
        <note>catalytic</note>
    </ligand>
</feature>
<evidence type="ECO:0000256" key="9">
    <source>
        <dbReference type="ARBA" id="ARBA00044484"/>
    </source>
</evidence>
<gene>
    <name evidence="11" type="ORF">BWQ96_05615</name>
</gene>
<dbReference type="GO" id="GO:0000103">
    <property type="term" value="P:sulfate assimilation"/>
    <property type="evidence" value="ECO:0007669"/>
    <property type="project" value="TreeGrafter"/>
</dbReference>
<comment type="catalytic activity">
    <reaction evidence="8">
        <text>adenosine 3',5'-bisphosphate + H2O = AMP + phosphate</text>
        <dbReference type="Rhea" id="RHEA:10040"/>
        <dbReference type="ChEBI" id="CHEBI:15377"/>
        <dbReference type="ChEBI" id="CHEBI:43474"/>
        <dbReference type="ChEBI" id="CHEBI:58343"/>
        <dbReference type="ChEBI" id="CHEBI:456215"/>
        <dbReference type="EC" id="3.1.3.7"/>
    </reaction>
    <physiologicalReaction direction="left-to-right" evidence="8">
        <dbReference type="Rhea" id="RHEA:10041"/>
    </physiologicalReaction>
</comment>
<comment type="catalytic activity">
    <reaction evidence="9">
        <text>3'-phosphoadenylyl sulfate + H2O = adenosine 5'-phosphosulfate + phosphate</text>
        <dbReference type="Rhea" id="RHEA:77639"/>
        <dbReference type="ChEBI" id="CHEBI:15377"/>
        <dbReference type="ChEBI" id="CHEBI:43474"/>
        <dbReference type="ChEBI" id="CHEBI:58243"/>
        <dbReference type="ChEBI" id="CHEBI:58339"/>
        <dbReference type="EC" id="3.1.3.7"/>
    </reaction>
    <physiologicalReaction direction="left-to-right" evidence="9">
        <dbReference type="Rhea" id="RHEA:77640"/>
    </physiologicalReaction>
</comment>
<feature type="binding site" evidence="10">
    <location>
        <position position="285"/>
    </location>
    <ligand>
        <name>Mg(2+)</name>
        <dbReference type="ChEBI" id="CHEBI:18420"/>
        <label>1</label>
        <note>catalytic</note>
    </ligand>
</feature>
<evidence type="ECO:0000256" key="1">
    <source>
        <dbReference type="ARBA" id="ARBA00001946"/>
    </source>
</evidence>